<dbReference type="Proteomes" id="UP000887013">
    <property type="component" value="Unassembled WGS sequence"/>
</dbReference>
<comment type="caution">
    <text evidence="1">The sequence shown here is derived from an EMBL/GenBank/DDBJ whole genome shotgun (WGS) entry which is preliminary data.</text>
</comment>
<evidence type="ECO:0000313" key="1">
    <source>
        <dbReference type="EMBL" id="GFS88162.1"/>
    </source>
</evidence>
<dbReference type="OrthoDB" id="6433554at2759"/>
<accession>A0A8X6TA14</accession>
<keyword evidence="2" id="KW-1185">Reference proteome</keyword>
<dbReference type="PANTHER" id="PTHR47272">
    <property type="entry name" value="DDE_TNP_1_7 DOMAIN-CONTAINING PROTEIN"/>
    <property type="match status" value="1"/>
</dbReference>
<organism evidence="1 2">
    <name type="scientific">Nephila pilipes</name>
    <name type="common">Giant wood spider</name>
    <name type="synonym">Nephila maculata</name>
    <dbReference type="NCBI Taxonomy" id="299642"/>
    <lineage>
        <taxon>Eukaryota</taxon>
        <taxon>Metazoa</taxon>
        <taxon>Ecdysozoa</taxon>
        <taxon>Arthropoda</taxon>
        <taxon>Chelicerata</taxon>
        <taxon>Arachnida</taxon>
        <taxon>Araneae</taxon>
        <taxon>Araneomorphae</taxon>
        <taxon>Entelegynae</taxon>
        <taxon>Araneoidea</taxon>
        <taxon>Nephilidae</taxon>
        <taxon>Nephila</taxon>
    </lineage>
</organism>
<dbReference type="PANTHER" id="PTHR47272:SF2">
    <property type="entry name" value="PIGGYBAC TRANSPOSABLE ELEMENT-DERIVED PROTEIN 3-LIKE"/>
    <property type="match status" value="1"/>
</dbReference>
<protein>
    <submittedName>
        <fullName evidence="1">Uncharacterized protein</fullName>
    </submittedName>
</protein>
<reference evidence="1" key="1">
    <citation type="submission" date="2020-08" db="EMBL/GenBank/DDBJ databases">
        <title>Multicomponent nature underlies the extraordinary mechanical properties of spider dragline silk.</title>
        <authorList>
            <person name="Kono N."/>
            <person name="Nakamura H."/>
            <person name="Mori M."/>
            <person name="Yoshida Y."/>
            <person name="Ohtoshi R."/>
            <person name="Malay A.D."/>
            <person name="Moran D.A.P."/>
            <person name="Tomita M."/>
            <person name="Numata K."/>
            <person name="Arakawa K."/>
        </authorList>
    </citation>
    <scope>NUCLEOTIDE SEQUENCE</scope>
</reference>
<proteinExistence type="predicted"/>
<dbReference type="EMBL" id="BMAW01099072">
    <property type="protein sequence ID" value="GFS88162.1"/>
    <property type="molecule type" value="Genomic_DNA"/>
</dbReference>
<dbReference type="AlphaFoldDB" id="A0A8X6TA14"/>
<sequence length="139" mass="16273">MKSAYVGYHHEMQTIGAHKKDILDYFSFKLYTAPTLIYGMKQSGSRIFSVISSDELIEDNEPPTKRRIPVFMPHESIRNQGVIHMPEIVGDRSHRSKYRMPKCTALYTVRCSSCTIFLCFNGSRNCFKRFHEIQRFIRT</sequence>
<evidence type="ECO:0000313" key="2">
    <source>
        <dbReference type="Proteomes" id="UP000887013"/>
    </source>
</evidence>
<gene>
    <name evidence="1" type="primary">AVEN_225329_1</name>
    <name evidence="1" type="ORF">NPIL_178221</name>
</gene>
<name>A0A8X6TA14_NEPPI</name>